<keyword evidence="3" id="KW-1185">Reference proteome</keyword>
<gene>
    <name evidence="2" type="ORF">JOL62DRAFT_560232</name>
</gene>
<reference evidence="2 3" key="1">
    <citation type="submission" date="2024-04" db="EMBL/GenBank/DDBJ databases">
        <title>Phyllosticta paracitricarpa is synonymous to the EU quarantine fungus P. citricarpa based on phylogenomic analyses.</title>
        <authorList>
            <consortium name="Lawrence Berkeley National Laboratory"/>
            <person name="Van ingen-buijs V.A."/>
            <person name="Van westerhoven A.C."/>
            <person name="Haridas S."/>
            <person name="Skiadas P."/>
            <person name="Martin F."/>
            <person name="Groenewald J.Z."/>
            <person name="Crous P.W."/>
            <person name="Seidl M.F."/>
        </authorList>
    </citation>
    <scope>NUCLEOTIDE SEQUENCE [LARGE SCALE GENOMIC DNA]</scope>
    <source>
        <strain evidence="2 3">CBS 141358</strain>
    </source>
</reference>
<protein>
    <submittedName>
        <fullName evidence="2">Uncharacterized protein</fullName>
    </submittedName>
</protein>
<organism evidence="2 3">
    <name type="scientific">Phyllosticta paracitricarpa</name>
    <dbReference type="NCBI Taxonomy" id="2016321"/>
    <lineage>
        <taxon>Eukaryota</taxon>
        <taxon>Fungi</taxon>
        <taxon>Dikarya</taxon>
        <taxon>Ascomycota</taxon>
        <taxon>Pezizomycotina</taxon>
        <taxon>Dothideomycetes</taxon>
        <taxon>Dothideomycetes incertae sedis</taxon>
        <taxon>Botryosphaeriales</taxon>
        <taxon>Phyllostictaceae</taxon>
        <taxon>Phyllosticta</taxon>
    </lineage>
</organism>
<name>A0ABR1MV29_9PEZI</name>
<dbReference type="Proteomes" id="UP001367316">
    <property type="component" value="Unassembled WGS sequence"/>
</dbReference>
<dbReference type="EMBL" id="JBBPBF010000049">
    <property type="protein sequence ID" value="KAK7606419.1"/>
    <property type="molecule type" value="Genomic_DNA"/>
</dbReference>
<accession>A0ABR1MV29</accession>
<sequence>MAFSALLQSAIKLNAEADRTKAQSSALCSECIYCRLHQVVPKASTGLGTRSKRRHIAVSWATATPPPNNSARFSTPLTYVYILSLVSPDPSDLLSGGVILGQIGYKSGSRLLREALLFREDFLRDPALLSSSDWTMSANQYNNGESSAAAMLPQTRDHWSKLKFPPIGSIDKEVTELEQLLAKLEVANPQSQEEEKELATYRAAVAKLCEQAALRRKNLDQGDAMEL</sequence>
<evidence type="ECO:0000313" key="2">
    <source>
        <dbReference type="EMBL" id="KAK7606419.1"/>
    </source>
</evidence>
<evidence type="ECO:0000313" key="3">
    <source>
        <dbReference type="Proteomes" id="UP001367316"/>
    </source>
</evidence>
<feature type="coiled-coil region" evidence="1">
    <location>
        <begin position="167"/>
        <end position="211"/>
    </location>
</feature>
<comment type="caution">
    <text evidence="2">The sequence shown here is derived from an EMBL/GenBank/DDBJ whole genome shotgun (WGS) entry which is preliminary data.</text>
</comment>
<keyword evidence="1" id="KW-0175">Coiled coil</keyword>
<proteinExistence type="predicted"/>
<evidence type="ECO:0000256" key="1">
    <source>
        <dbReference type="SAM" id="Coils"/>
    </source>
</evidence>